<dbReference type="Gene3D" id="1.20.1050.130">
    <property type="match status" value="1"/>
</dbReference>
<dbReference type="InterPro" id="IPR010987">
    <property type="entry name" value="Glutathione-S-Trfase_C-like"/>
</dbReference>
<dbReference type="InterPro" id="IPR036249">
    <property type="entry name" value="Thioredoxin-like_sf"/>
</dbReference>
<dbReference type="PROSITE" id="PS50404">
    <property type="entry name" value="GST_NTER"/>
    <property type="match status" value="1"/>
</dbReference>
<gene>
    <name evidence="4" type="ORF">TRUGW13939_02188</name>
</gene>
<dbReference type="InterPro" id="IPR004045">
    <property type="entry name" value="Glutathione_S-Trfase_N"/>
</dbReference>
<dbReference type="KEGG" id="trg:TRUGW13939_02188"/>
<dbReference type="GeneID" id="55989697"/>
<evidence type="ECO:0008006" key="6">
    <source>
        <dbReference type="Google" id="ProtNLM"/>
    </source>
</evidence>
<dbReference type="PANTHER" id="PTHR44051">
    <property type="entry name" value="GLUTATHIONE S-TRANSFERASE-RELATED"/>
    <property type="match status" value="1"/>
</dbReference>
<dbReference type="InterPro" id="IPR004046">
    <property type="entry name" value="GST_C"/>
</dbReference>
<evidence type="ECO:0000313" key="4">
    <source>
        <dbReference type="EMBL" id="QKX55096.1"/>
    </source>
</evidence>
<dbReference type="CDD" id="cd03048">
    <property type="entry name" value="GST_N_Ure2p_like"/>
    <property type="match status" value="1"/>
</dbReference>
<proteinExistence type="inferred from homology"/>
<dbReference type="SUPFAM" id="SSF52833">
    <property type="entry name" value="Thioredoxin-like"/>
    <property type="match status" value="1"/>
</dbReference>
<feature type="domain" description="GST C-terminal" evidence="3">
    <location>
        <begin position="94"/>
        <end position="228"/>
    </location>
</feature>
<evidence type="ECO:0000259" key="3">
    <source>
        <dbReference type="PROSITE" id="PS50405"/>
    </source>
</evidence>
<dbReference type="PROSITE" id="PS50405">
    <property type="entry name" value="GST_CTER"/>
    <property type="match status" value="1"/>
</dbReference>
<dbReference type="RefSeq" id="XP_035341275.1">
    <property type="nucleotide sequence ID" value="XM_035485382.1"/>
</dbReference>
<dbReference type="SFLD" id="SFLDG00358">
    <property type="entry name" value="Main_(cytGST)"/>
    <property type="match status" value="1"/>
</dbReference>
<dbReference type="Proteomes" id="UP000509510">
    <property type="component" value="Chromosome I"/>
</dbReference>
<dbReference type="EMBL" id="CP055898">
    <property type="protein sequence ID" value="QKX55096.1"/>
    <property type="molecule type" value="Genomic_DNA"/>
</dbReference>
<dbReference type="PANTHER" id="PTHR44051:SF23">
    <property type="entry name" value="GLUTATHIONE S-TRANSFERASE-LIKE PROTEIN TPCF"/>
    <property type="match status" value="1"/>
</dbReference>
<evidence type="ECO:0000256" key="1">
    <source>
        <dbReference type="ARBA" id="ARBA00007409"/>
    </source>
</evidence>
<dbReference type="AlphaFoldDB" id="A0A7H8QMJ8"/>
<protein>
    <recommendedName>
        <fullName evidence="6">Glutathione S-transferase</fullName>
    </recommendedName>
</protein>
<dbReference type="Pfam" id="PF13409">
    <property type="entry name" value="GST_N_2"/>
    <property type="match status" value="1"/>
</dbReference>
<reference evidence="5" key="1">
    <citation type="submission" date="2020-06" db="EMBL/GenBank/DDBJ databases">
        <title>A chromosome-scale genome assembly of Talaromyces rugulosus W13939.</title>
        <authorList>
            <person name="Wang B."/>
            <person name="Guo L."/>
            <person name="Ye K."/>
            <person name="Wang L."/>
        </authorList>
    </citation>
    <scope>NUCLEOTIDE SEQUENCE [LARGE SCALE GENOMIC DNA]</scope>
    <source>
        <strain evidence="5">W13939</strain>
    </source>
</reference>
<sequence>MSHQIKPIKIYGQAPSPNPFKVIILLKELGLPYEEVPVPYSEIKKPDYVALNPNGRLPTIYDPNSDLTLWESGAIIEYLTERYDTENRLSFPAGTPEYYHAKQWLSYQMSGQGPYYGQLAWFVKFHDEKIPSAIARYANEINRVTGVLDSYLAKQKEEYADSLGDGPWLVGGKLTYVDLAWLPWQRLADMFTTKEQYDDEKYPHAKEWYTKLLNRKSVTDAINETPAH</sequence>
<evidence type="ECO:0000259" key="2">
    <source>
        <dbReference type="PROSITE" id="PS50404"/>
    </source>
</evidence>
<feature type="domain" description="GST N-terminal" evidence="2">
    <location>
        <begin position="6"/>
        <end position="87"/>
    </location>
</feature>
<organism evidence="4 5">
    <name type="scientific">Talaromyces rugulosus</name>
    <name type="common">Penicillium rugulosum</name>
    <dbReference type="NCBI Taxonomy" id="121627"/>
    <lineage>
        <taxon>Eukaryota</taxon>
        <taxon>Fungi</taxon>
        <taxon>Dikarya</taxon>
        <taxon>Ascomycota</taxon>
        <taxon>Pezizomycotina</taxon>
        <taxon>Eurotiomycetes</taxon>
        <taxon>Eurotiomycetidae</taxon>
        <taxon>Eurotiales</taxon>
        <taxon>Trichocomaceae</taxon>
        <taxon>Talaromyces</taxon>
        <taxon>Talaromyces sect. Islandici</taxon>
    </lineage>
</organism>
<evidence type="ECO:0000313" key="5">
    <source>
        <dbReference type="Proteomes" id="UP000509510"/>
    </source>
</evidence>
<dbReference type="SUPFAM" id="SSF47616">
    <property type="entry name" value="GST C-terminal domain-like"/>
    <property type="match status" value="1"/>
</dbReference>
<dbReference type="OrthoDB" id="422574at2759"/>
<dbReference type="InterPro" id="IPR036282">
    <property type="entry name" value="Glutathione-S-Trfase_C_sf"/>
</dbReference>
<comment type="similarity">
    <text evidence="1">Belongs to the GST superfamily.</text>
</comment>
<dbReference type="Pfam" id="PF00043">
    <property type="entry name" value="GST_C"/>
    <property type="match status" value="1"/>
</dbReference>
<dbReference type="InterPro" id="IPR040079">
    <property type="entry name" value="Glutathione_S-Trfase"/>
</dbReference>
<keyword evidence="5" id="KW-1185">Reference proteome</keyword>
<accession>A0A7H8QMJ8</accession>
<dbReference type="SFLD" id="SFLDS00019">
    <property type="entry name" value="Glutathione_Transferase_(cytos"/>
    <property type="match status" value="1"/>
</dbReference>
<name>A0A7H8QMJ8_TALRU</name>